<evidence type="ECO:0000259" key="2">
    <source>
        <dbReference type="SMART" id="SM00849"/>
    </source>
</evidence>
<dbReference type="AlphaFoldDB" id="A0A2H0BL44"/>
<keyword evidence="1" id="KW-1133">Transmembrane helix</keyword>
<reference evidence="3 4" key="1">
    <citation type="submission" date="2017-09" db="EMBL/GenBank/DDBJ databases">
        <title>Depth-based differentiation of microbial function through sediment-hosted aquifers and enrichment of novel symbionts in the deep terrestrial subsurface.</title>
        <authorList>
            <person name="Probst A.J."/>
            <person name="Ladd B."/>
            <person name="Jarett J.K."/>
            <person name="Geller-Mcgrath D.E."/>
            <person name="Sieber C.M."/>
            <person name="Emerson J.B."/>
            <person name="Anantharaman K."/>
            <person name="Thomas B.C."/>
            <person name="Malmstrom R."/>
            <person name="Stieglmeier M."/>
            <person name="Klingl A."/>
            <person name="Woyke T."/>
            <person name="Ryan C.M."/>
            <person name="Banfield J.F."/>
        </authorList>
    </citation>
    <scope>NUCLEOTIDE SEQUENCE [LARGE SCALE GENOMIC DNA]</scope>
    <source>
        <strain evidence="3">CG22_combo_CG10-13_8_21_14_all_37_9</strain>
    </source>
</reference>
<dbReference type="InterPro" id="IPR052159">
    <property type="entry name" value="Competence_DNA_uptake"/>
</dbReference>
<organism evidence="3 4">
    <name type="scientific">Candidatus Vogelbacteria bacterium CG22_combo_CG10-13_8_21_14_all_37_9</name>
    <dbReference type="NCBI Taxonomy" id="1975046"/>
    <lineage>
        <taxon>Bacteria</taxon>
        <taxon>Candidatus Vogeliibacteriota</taxon>
    </lineage>
</organism>
<protein>
    <submittedName>
        <fullName evidence="3">MBL fold metallo-hydrolase</fullName>
    </submittedName>
</protein>
<dbReference type="InterPro" id="IPR035681">
    <property type="entry name" value="ComA-like_MBL"/>
</dbReference>
<keyword evidence="1" id="KW-0472">Membrane</keyword>
<dbReference type="SMART" id="SM00849">
    <property type="entry name" value="Lactamase_B"/>
    <property type="match status" value="1"/>
</dbReference>
<feature type="domain" description="Metallo-beta-lactamase" evidence="2">
    <location>
        <begin position="75"/>
        <end position="261"/>
    </location>
</feature>
<dbReference type="PANTHER" id="PTHR30619:SF1">
    <property type="entry name" value="RECOMBINATION PROTEIN 2"/>
    <property type="match status" value="1"/>
</dbReference>
<accession>A0A2H0BL44</accession>
<keyword evidence="3" id="KW-0378">Hydrolase</keyword>
<feature type="transmembrane region" description="Helical" evidence="1">
    <location>
        <begin position="40"/>
        <end position="59"/>
    </location>
</feature>
<dbReference type="Gene3D" id="3.60.15.10">
    <property type="entry name" value="Ribonuclease Z/Hydroxyacylglutathione hydrolase-like"/>
    <property type="match status" value="1"/>
</dbReference>
<dbReference type="InterPro" id="IPR036866">
    <property type="entry name" value="RibonucZ/Hydroxyglut_hydro"/>
</dbReference>
<dbReference type="GO" id="GO:0016787">
    <property type="term" value="F:hydrolase activity"/>
    <property type="evidence" value="ECO:0007669"/>
    <property type="project" value="UniProtKB-KW"/>
</dbReference>
<proteinExistence type="predicted"/>
<comment type="caution">
    <text evidence="3">The sequence shown here is derived from an EMBL/GenBank/DDBJ whole genome shotgun (WGS) entry which is preliminary data.</text>
</comment>
<evidence type="ECO:0000313" key="4">
    <source>
        <dbReference type="Proteomes" id="UP000229334"/>
    </source>
</evidence>
<sequence>MARLFIGLFEQTKSRINWPERLNNHILKSMPRINWKIWRWYLLLIFIFMTTILWSLIWVKKPTNYLQISYLDIGQGDAILIDTPHHRQLLIDTGPNRRLLTSLSSVLPFFDRSLDLALITHQDLDHRGGLKDLIKNYQVDYEVASDKNVALPDLAFIPIYRGTKIDLGDGVIFEILSPSAREVENLASNDGSVTGILSYGQTKFLFTADLPSSRERYLVNQFGSKLKVDVLKVSHHGSKGSSDLGFLQVVKPTYAVISAGQNNRYGHPTTETLDRIKSVGAEILRTDQSGTIQFRTDGQELSFSSAK</sequence>
<dbReference type="Proteomes" id="UP000229334">
    <property type="component" value="Unassembled WGS sequence"/>
</dbReference>
<dbReference type="Pfam" id="PF00753">
    <property type="entry name" value="Lactamase_B"/>
    <property type="match status" value="1"/>
</dbReference>
<dbReference type="SUPFAM" id="SSF56281">
    <property type="entry name" value="Metallo-hydrolase/oxidoreductase"/>
    <property type="match status" value="1"/>
</dbReference>
<dbReference type="EMBL" id="PCSX01000021">
    <property type="protein sequence ID" value="PIP58269.1"/>
    <property type="molecule type" value="Genomic_DNA"/>
</dbReference>
<gene>
    <name evidence="3" type="ORF">COX02_01215</name>
</gene>
<keyword evidence="1" id="KW-0812">Transmembrane</keyword>
<dbReference type="CDD" id="cd07731">
    <property type="entry name" value="ComA-like_MBL-fold"/>
    <property type="match status" value="1"/>
</dbReference>
<evidence type="ECO:0000256" key="1">
    <source>
        <dbReference type="SAM" id="Phobius"/>
    </source>
</evidence>
<dbReference type="InterPro" id="IPR001279">
    <property type="entry name" value="Metallo-B-lactamas"/>
</dbReference>
<name>A0A2H0BL44_9BACT</name>
<dbReference type="PANTHER" id="PTHR30619">
    <property type="entry name" value="DNA INTERNALIZATION/COMPETENCE PROTEIN COMEC/REC2"/>
    <property type="match status" value="1"/>
</dbReference>
<evidence type="ECO:0000313" key="3">
    <source>
        <dbReference type="EMBL" id="PIP58269.1"/>
    </source>
</evidence>